<sequence>MRWLVTLLVVLLVLLQYKLWFGEGNVGDAYRLRQEIAAQRLEDARLKDRNAALAAQVEDLKRGTAAIDELARSQLGMIGRGDTFYQYVSPPTTGKTQPPPPAANNTTP</sequence>
<protein>
    <recommendedName>
        <fullName evidence="7">Cell division protein FtsB</fullName>
    </recommendedName>
</protein>
<dbReference type="GO" id="GO:0032153">
    <property type="term" value="C:cell division site"/>
    <property type="evidence" value="ECO:0007669"/>
    <property type="project" value="UniProtKB-UniRule"/>
</dbReference>
<evidence type="ECO:0000313" key="10">
    <source>
        <dbReference type="Proteomes" id="UP000243807"/>
    </source>
</evidence>
<evidence type="ECO:0000256" key="4">
    <source>
        <dbReference type="ARBA" id="ARBA00022989"/>
    </source>
</evidence>
<keyword evidence="2 7" id="KW-0132">Cell division</keyword>
<dbReference type="RefSeq" id="WP_076836942.1">
    <property type="nucleotide sequence ID" value="NZ_CP019434.1"/>
</dbReference>
<dbReference type="GO" id="GO:0005886">
    <property type="term" value="C:plasma membrane"/>
    <property type="evidence" value="ECO:0007669"/>
    <property type="project" value="UniProtKB-SubCell"/>
</dbReference>
<organism evidence="9 10">
    <name type="scientific">Acidihalobacter ferrooxydans</name>
    <dbReference type="NCBI Taxonomy" id="1765967"/>
    <lineage>
        <taxon>Bacteria</taxon>
        <taxon>Pseudomonadati</taxon>
        <taxon>Pseudomonadota</taxon>
        <taxon>Gammaproteobacteria</taxon>
        <taxon>Chromatiales</taxon>
        <taxon>Ectothiorhodospiraceae</taxon>
        <taxon>Acidihalobacter</taxon>
    </lineage>
</organism>
<evidence type="ECO:0000256" key="2">
    <source>
        <dbReference type="ARBA" id="ARBA00022618"/>
    </source>
</evidence>
<dbReference type="GO" id="GO:0030428">
    <property type="term" value="C:cell septum"/>
    <property type="evidence" value="ECO:0007669"/>
    <property type="project" value="TreeGrafter"/>
</dbReference>
<evidence type="ECO:0000256" key="1">
    <source>
        <dbReference type="ARBA" id="ARBA00022475"/>
    </source>
</evidence>
<dbReference type="HAMAP" id="MF_00599">
    <property type="entry name" value="FtsB"/>
    <property type="match status" value="1"/>
</dbReference>
<dbReference type="OrthoDB" id="7061211at2"/>
<keyword evidence="1 7" id="KW-1003">Cell membrane</keyword>
<dbReference type="AlphaFoldDB" id="A0A1P8UHR2"/>
<dbReference type="Pfam" id="PF04977">
    <property type="entry name" value="DivIC"/>
    <property type="match status" value="1"/>
</dbReference>
<dbReference type="PANTHER" id="PTHR37485:SF1">
    <property type="entry name" value="CELL DIVISION PROTEIN FTSB"/>
    <property type="match status" value="1"/>
</dbReference>
<dbReference type="STRING" id="1765967.BW247_09490"/>
<keyword evidence="6 7" id="KW-0131">Cell cycle</keyword>
<keyword evidence="7" id="KW-0997">Cell inner membrane</keyword>
<evidence type="ECO:0000256" key="6">
    <source>
        <dbReference type="ARBA" id="ARBA00023306"/>
    </source>
</evidence>
<gene>
    <name evidence="7" type="primary">ftsB</name>
    <name evidence="9" type="ORF">BW247_09490</name>
</gene>
<comment type="subunit">
    <text evidence="7">Part of a complex composed of FtsB, FtsL and FtsQ.</text>
</comment>
<evidence type="ECO:0000313" key="9">
    <source>
        <dbReference type="EMBL" id="APZ43301.1"/>
    </source>
</evidence>
<dbReference type="GO" id="GO:0043093">
    <property type="term" value="P:FtsZ-dependent cytokinesis"/>
    <property type="evidence" value="ECO:0007669"/>
    <property type="project" value="UniProtKB-UniRule"/>
</dbReference>
<dbReference type="Proteomes" id="UP000243807">
    <property type="component" value="Chromosome"/>
</dbReference>
<comment type="function">
    <text evidence="7">Essential cell division protein. May link together the upstream cell division proteins, which are predominantly cytoplasmic, with the downstream cell division proteins, which are predominantly periplasmic.</text>
</comment>
<feature type="topological domain" description="Cytoplasmic" evidence="7">
    <location>
        <begin position="1"/>
        <end position="3"/>
    </location>
</feature>
<dbReference type="PANTHER" id="PTHR37485">
    <property type="entry name" value="CELL DIVISION PROTEIN FTSB"/>
    <property type="match status" value="1"/>
</dbReference>
<dbReference type="InterPro" id="IPR007060">
    <property type="entry name" value="FtsL/DivIC"/>
</dbReference>
<dbReference type="EMBL" id="CP019434">
    <property type="protein sequence ID" value="APZ43301.1"/>
    <property type="molecule type" value="Genomic_DNA"/>
</dbReference>
<evidence type="ECO:0000256" key="7">
    <source>
        <dbReference type="HAMAP-Rule" id="MF_00599"/>
    </source>
</evidence>
<keyword evidence="4 7" id="KW-1133">Transmembrane helix</keyword>
<comment type="similarity">
    <text evidence="7">Belongs to the FtsB family.</text>
</comment>
<dbReference type="KEGG" id="afy:BW247_09490"/>
<keyword evidence="5 7" id="KW-0472">Membrane</keyword>
<evidence type="ECO:0000256" key="8">
    <source>
        <dbReference type="SAM" id="MobiDB-lite"/>
    </source>
</evidence>
<evidence type="ECO:0000256" key="5">
    <source>
        <dbReference type="ARBA" id="ARBA00023136"/>
    </source>
</evidence>
<dbReference type="NCBIfam" id="NF002058">
    <property type="entry name" value="PRK00888.1"/>
    <property type="match status" value="1"/>
</dbReference>
<evidence type="ECO:0000256" key="3">
    <source>
        <dbReference type="ARBA" id="ARBA00022692"/>
    </source>
</evidence>
<reference evidence="9 10" key="1">
    <citation type="submission" date="2017-01" db="EMBL/GenBank/DDBJ databases">
        <title>Draft sequence of Acidihalobacter ferrooxidans strain DSM 14175 (strain V8).</title>
        <authorList>
            <person name="Khaleque H.N."/>
            <person name="Ramsay J.P."/>
            <person name="Murphy R.J.T."/>
            <person name="Kaksonen A.H."/>
            <person name="Boxall N.J."/>
            <person name="Watkin E.L.J."/>
        </authorList>
    </citation>
    <scope>NUCLEOTIDE SEQUENCE [LARGE SCALE GENOMIC DNA]</scope>
    <source>
        <strain evidence="9 10">V8</strain>
    </source>
</reference>
<keyword evidence="3 7" id="KW-0812">Transmembrane</keyword>
<proteinExistence type="inferred from homology"/>
<accession>A0A1P8UHR2</accession>
<dbReference type="InterPro" id="IPR023081">
    <property type="entry name" value="Cell_div_FtsB"/>
</dbReference>
<keyword evidence="10" id="KW-1185">Reference proteome</keyword>
<name>A0A1P8UHR2_9GAMM</name>
<feature type="topological domain" description="Periplasmic" evidence="7">
    <location>
        <begin position="22"/>
        <end position="108"/>
    </location>
</feature>
<feature type="region of interest" description="Disordered" evidence="8">
    <location>
        <begin position="88"/>
        <end position="108"/>
    </location>
</feature>
<comment type="subcellular location">
    <subcellularLocation>
        <location evidence="7">Cell inner membrane</location>
        <topology evidence="7">Single-pass type II membrane protein</topology>
    </subcellularLocation>
    <text evidence="7">Localizes to the division septum.</text>
</comment>